<evidence type="ECO:0000313" key="2">
    <source>
        <dbReference type="EMBL" id="KKO06959.1"/>
    </source>
</evidence>
<sequence>MITRKKLSEIFLWTTLTLTGASCTSPAAQTLWQSPLHQDHVLVGKIWLTDQNRLISREELLTHLQQNPLLLLGEKHDNPDHHRLRLALLHDVLLPDSRSQLVLEMMQRTQQTQIDALATAEGSLADHTTVASELAWDNAGWPWHFYGPAVMLALERGSRLRAGNINHSEVMQIYRDTDAGNKRQALETEQLAQLERDIDSSHCGMLPPAQFPAMVRVQQARDQAMADALMSGPDSLDQRILLAGNYHIRHDLGVPNYLDGRITRRPLSVAFLEVDPEYDTPDKYLQQFSETYAYDVIWFTPALTQDDYCAGMRASQTQ</sequence>
<dbReference type="EMBL" id="LAZR01000014">
    <property type="protein sequence ID" value="KKO06959.1"/>
    <property type="molecule type" value="Genomic_DNA"/>
</dbReference>
<dbReference type="PIRSF" id="PIRSF020419">
    <property type="entry name" value="Fe_uptake_reg_CjrA_prd"/>
    <property type="match status" value="1"/>
</dbReference>
<name>A0A0F9YQH8_9ZZZZ</name>
<dbReference type="CDD" id="cd14727">
    <property type="entry name" value="ChanN-like"/>
    <property type="match status" value="1"/>
</dbReference>
<proteinExistence type="predicted"/>
<dbReference type="AlphaFoldDB" id="A0A0F9YQH8"/>
<dbReference type="Gene3D" id="3.40.50.11550">
    <property type="match status" value="1"/>
</dbReference>
<dbReference type="InterPro" id="IPR016773">
    <property type="entry name" value="Fe3_uptake_reg_CjrA_prd"/>
</dbReference>
<dbReference type="Gene3D" id="1.10.8.760">
    <property type="entry name" value="Haem-binding uptake, Tiki superfamily, ChaN, domain 2"/>
    <property type="match status" value="1"/>
</dbReference>
<organism evidence="2">
    <name type="scientific">marine sediment metagenome</name>
    <dbReference type="NCBI Taxonomy" id="412755"/>
    <lineage>
        <taxon>unclassified sequences</taxon>
        <taxon>metagenomes</taxon>
        <taxon>ecological metagenomes</taxon>
    </lineage>
</organism>
<accession>A0A0F9YQH8</accession>
<evidence type="ECO:0000259" key="1">
    <source>
        <dbReference type="Pfam" id="PF04187"/>
    </source>
</evidence>
<dbReference type="InterPro" id="IPR007314">
    <property type="entry name" value="Cofac_haem-bd_dom"/>
</dbReference>
<protein>
    <recommendedName>
        <fullName evidence="1">Haem-binding uptake Tiki superfamily ChaN domain-containing protein</fullName>
    </recommendedName>
</protein>
<comment type="caution">
    <text evidence="2">The sequence shown here is derived from an EMBL/GenBank/DDBJ whole genome shotgun (WGS) entry which is preliminary data.</text>
</comment>
<dbReference type="PROSITE" id="PS51257">
    <property type="entry name" value="PROKAR_LIPOPROTEIN"/>
    <property type="match status" value="1"/>
</dbReference>
<dbReference type="SUPFAM" id="SSF159501">
    <property type="entry name" value="EreA/ChaN-like"/>
    <property type="match status" value="1"/>
</dbReference>
<reference evidence="2" key="1">
    <citation type="journal article" date="2015" name="Nature">
        <title>Complex archaea that bridge the gap between prokaryotes and eukaryotes.</title>
        <authorList>
            <person name="Spang A."/>
            <person name="Saw J.H."/>
            <person name="Jorgensen S.L."/>
            <person name="Zaremba-Niedzwiedzka K."/>
            <person name="Martijn J."/>
            <person name="Lind A.E."/>
            <person name="van Eijk R."/>
            <person name="Schleper C."/>
            <person name="Guy L."/>
            <person name="Ettema T.J."/>
        </authorList>
    </citation>
    <scope>NUCLEOTIDE SEQUENCE</scope>
</reference>
<gene>
    <name evidence="2" type="ORF">LCGC14_0061450</name>
</gene>
<feature type="domain" description="Haem-binding uptake Tiki superfamily ChaN" evidence="1">
    <location>
        <begin position="61"/>
        <end position="258"/>
    </location>
</feature>
<dbReference type="Pfam" id="PF04187">
    <property type="entry name" value="Cofac_haem_bdg"/>
    <property type="match status" value="1"/>
</dbReference>